<proteinExistence type="predicted"/>
<reference evidence="2" key="1">
    <citation type="journal article" date="2014" name="Int. J. Syst. Evol. Microbiol.">
        <title>Complete genome sequence of Corynebacterium casei LMG S-19264T (=DSM 44701T), isolated from a smear-ripened cheese.</title>
        <authorList>
            <consortium name="US DOE Joint Genome Institute (JGI-PGF)"/>
            <person name="Walter F."/>
            <person name="Albersmeier A."/>
            <person name="Kalinowski J."/>
            <person name="Ruckert C."/>
        </authorList>
    </citation>
    <scope>NUCLEOTIDE SEQUENCE</scope>
    <source>
        <strain evidence="2">CGMCC 1.15254</strain>
    </source>
</reference>
<dbReference type="EMBL" id="BMHV01000004">
    <property type="protein sequence ID" value="GGF56090.1"/>
    <property type="molecule type" value="Genomic_DNA"/>
</dbReference>
<name>A0A917F894_9PROT</name>
<dbReference type="Pfam" id="PF10090">
    <property type="entry name" value="HPTransfase"/>
    <property type="match status" value="1"/>
</dbReference>
<evidence type="ECO:0000313" key="3">
    <source>
        <dbReference type="Proteomes" id="UP000632498"/>
    </source>
</evidence>
<dbReference type="RefSeq" id="WP_188661649.1">
    <property type="nucleotide sequence ID" value="NZ_BMHV01000004.1"/>
</dbReference>
<dbReference type="InterPro" id="IPR036890">
    <property type="entry name" value="HATPase_C_sf"/>
</dbReference>
<protein>
    <submittedName>
        <fullName evidence="2">Histidine phosphotransferase</fullName>
    </submittedName>
</protein>
<comment type="caution">
    <text evidence="2">The sequence shown here is derived from an EMBL/GenBank/DDBJ whole genome shotgun (WGS) entry which is preliminary data.</text>
</comment>
<sequence>MGVQVEMRVAELLCSRLCHDLVGPVGAVNHGIELIEEENSPVLNEAVEMIGQSARQASNRLEFFRFAFGLSGGGSGLTSMEQGRKLATGFLEKHIRLDWARNPELPWQDSEVTVPKDVVKVILNLIMLGVDCLPRGGVLTLSQAVLPEGLGIALVAEGQKAHVRDDIQSAIEANANCDSLSARTVQAFFLARLADDLGLDFEVFSPQPDCVQIAAIIPLDL</sequence>
<reference evidence="2" key="2">
    <citation type="submission" date="2020-09" db="EMBL/GenBank/DDBJ databases">
        <authorList>
            <person name="Sun Q."/>
            <person name="Zhou Y."/>
        </authorList>
    </citation>
    <scope>NUCLEOTIDE SEQUENCE</scope>
    <source>
        <strain evidence="2">CGMCC 1.15254</strain>
    </source>
</reference>
<dbReference type="InterPro" id="IPR018762">
    <property type="entry name" value="ChpT_C"/>
</dbReference>
<feature type="domain" description="Histidine phosphotransferase ChpT C-terminal" evidence="1">
    <location>
        <begin position="102"/>
        <end position="203"/>
    </location>
</feature>
<dbReference type="Gene3D" id="1.10.287.130">
    <property type="match status" value="1"/>
</dbReference>
<dbReference type="AlphaFoldDB" id="A0A917F894"/>
<dbReference type="Proteomes" id="UP000632498">
    <property type="component" value="Unassembled WGS sequence"/>
</dbReference>
<evidence type="ECO:0000259" key="1">
    <source>
        <dbReference type="Pfam" id="PF10090"/>
    </source>
</evidence>
<evidence type="ECO:0000313" key="2">
    <source>
        <dbReference type="EMBL" id="GGF56090.1"/>
    </source>
</evidence>
<gene>
    <name evidence="2" type="ORF">GCM10011332_06950</name>
</gene>
<accession>A0A917F894</accession>
<keyword evidence="3" id="KW-1185">Reference proteome</keyword>
<organism evidence="2 3">
    <name type="scientific">Terasakiella brassicae</name>
    <dbReference type="NCBI Taxonomy" id="1634917"/>
    <lineage>
        <taxon>Bacteria</taxon>
        <taxon>Pseudomonadati</taxon>
        <taxon>Pseudomonadota</taxon>
        <taxon>Alphaproteobacteria</taxon>
        <taxon>Rhodospirillales</taxon>
        <taxon>Terasakiellaceae</taxon>
        <taxon>Terasakiella</taxon>
    </lineage>
</organism>
<dbReference type="Gene3D" id="3.30.565.10">
    <property type="entry name" value="Histidine kinase-like ATPase, C-terminal domain"/>
    <property type="match status" value="1"/>
</dbReference>